<protein>
    <submittedName>
        <fullName evidence="2">Polyprotein</fullName>
    </submittedName>
</protein>
<dbReference type="AlphaFoldDB" id="A0A225UK70"/>
<evidence type="ECO:0000313" key="2">
    <source>
        <dbReference type="EMBL" id="OWY93321.1"/>
    </source>
</evidence>
<accession>A0A225UK70</accession>
<comment type="caution">
    <text evidence="2">The sequence shown here is derived from an EMBL/GenBank/DDBJ whole genome shotgun (WGS) entry which is preliminary data.</text>
</comment>
<organism evidence="2 3">
    <name type="scientific">Phytophthora megakarya</name>
    <dbReference type="NCBI Taxonomy" id="4795"/>
    <lineage>
        <taxon>Eukaryota</taxon>
        <taxon>Sar</taxon>
        <taxon>Stramenopiles</taxon>
        <taxon>Oomycota</taxon>
        <taxon>Peronosporomycetes</taxon>
        <taxon>Peronosporales</taxon>
        <taxon>Peronosporaceae</taxon>
        <taxon>Phytophthora</taxon>
    </lineage>
</organism>
<name>A0A225UK70_9STRA</name>
<dbReference type="OrthoDB" id="116372at2759"/>
<gene>
    <name evidence="2" type="ORF">PHMEG_00037336</name>
</gene>
<keyword evidence="3" id="KW-1185">Reference proteome</keyword>
<evidence type="ECO:0000256" key="1">
    <source>
        <dbReference type="SAM" id="MobiDB-lite"/>
    </source>
</evidence>
<evidence type="ECO:0000313" key="3">
    <source>
        <dbReference type="Proteomes" id="UP000198211"/>
    </source>
</evidence>
<dbReference type="Proteomes" id="UP000198211">
    <property type="component" value="Unassembled WGS sequence"/>
</dbReference>
<feature type="region of interest" description="Disordered" evidence="1">
    <location>
        <begin position="194"/>
        <end position="216"/>
    </location>
</feature>
<dbReference type="EMBL" id="NBNE01016295">
    <property type="protein sequence ID" value="OWY93321.1"/>
    <property type="molecule type" value="Genomic_DNA"/>
</dbReference>
<reference evidence="3" key="1">
    <citation type="submission" date="2017-03" db="EMBL/GenBank/DDBJ databases">
        <title>Phytopthora megakarya and P. palmivora, two closely related causual agents of cacao black pod achieved similar genome size and gene model numbers by different mechanisms.</title>
        <authorList>
            <person name="Ali S."/>
            <person name="Shao J."/>
            <person name="Larry D.J."/>
            <person name="Kronmiller B."/>
            <person name="Shen D."/>
            <person name="Strem M.D."/>
            <person name="Melnick R.L."/>
            <person name="Guiltinan M.J."/>
            <person name="Tyler B.M."/>
            <person name="Meinhardt L.W."/>
            <person name="Bailey B.A."/>
        </authorList>
    </citation>
    <scope>NUCLEOTIDE SEQUENCE [LARGE SCALE GENOMIC DNA]</scope>
    <source>
        <strain evidence="3">zdho120</strain>
    </source>
</reference>
<feature type="compositionally biased region" description="Polar residues" evidence="1">
    <location>
        <begin position="194"/>
        <end position="204"/>
    </location>
</feature>
<sequence length="265" mass="29269">MASFHTGDRVLLSTEGIRTSAVTNLGAIKLAPPFIGLFIGDAYTLDIPSSLRLHPTFYAGRLKRYYPAEIQTPRTRPLARASRSLITSQYTRLQGAQPRQQLTIRLSKLFRRPFSVPCNILRPLSPKLSVQGSVHSDVHVILRSQTNGTANPMVSIIVFLVTIPPPARCRRRDDTGDSSGRPEVNENGIVNGVESENANANGNPSHVPALKDDTPSRRSMVRRAAIRRLLDVEECTVVLCDPVGLCDIERTLGDFTLPLLLRRTI</sequence>
<proteinExistence type="predicted"/>